<dbReference type="EMBL" id="JADCUA010000013">
    <property type="protein sequence ID" value="KAH9835411.1"/>
    <property type="molecule type" value="Genomic_DNA"/>
</dbReference>
<dbReference type="Proteomes" id="UP000814176">
    <property type="component" value="Unassembled WGS sequence"/>
</dbReference>
<dbReference type="GeneID" id="72007423"/>
<comment type="caution">
    <text evidence="3">The sequence shown here is derived from an EMBL/GenBank/DDBJ whole genome shotgun (WGS) entry which is preliminary data.</text>
</comment>
<keyword evidence="4" id="KW-1185">Reference proteome</keyword>
<name>A0ABQ8KCT5_9APHY</name>
<protein>
    <recommendedName>
        <fullName evidence="2">Fungal-type protein kinase domain-containing protein</fullName>
    </recommendedName>
</protein>
<dbReference type="PANTHER" id="PTHR38248:SF2">
    <property type="entry name" value="FUNK1 11"/>
    <property type="match status" value="1"/>
</dbReference>
<evidence type="ECO:0000313" key="3">
    <source>
        <dbReference type="EMBL" id="KAH9835411.1"/>
    </source>
</evidence>
<evidence type="ECO:0000256" key="1">
    <source>
        <dbReference type="SAM" id="MobiDB-lite"/>
    </source>
</evidence>
<gene>
    <name evidence="3" type="ORF">C8Q71DRAFT_849042</name>
</gene>
<evidence type="ECO:0000313" key="4">
    <source>
        <dbReference type="Proteomes" id="UP000814176"/>
    </source>
</evidence>
<feature type="region of interest" description="Disordered" evidence="1">
    <location>
        <begin position="1"/>
        <end position="26"/>
    </location>
</feature>
<organism evidence="3 4">
    <name type="scientific">Rhodofomes roseus</name>
    <dbReference type="NCBI Taxonomy" id="34475"/>
    <lineage>
        <taxon>Eukaryota</taxon>
        <taxon>Fungi</taxon>
        <taxon>Dikarya</taxon>
        <taxon>Basidiomycota</taxon>
        <taxon>Agaricomycotina</taxon>
        <taxon>Agaricomycetes</taxon>
        <taxon>Polyporales</taxon>
        <taxon>Rhodofomes</taxon>
    </lineage>
</organism>
<feature type="domain" description="Fungal-type protein kinase" evidence="2">
    <location>
        <begin position="73"/>
        <end position="132"/>
    </location>
</feature>
<dbReference type="InterPro" id="IPR040976">
    <property type="entry name" value="Pkinase_fungal"/>
</dbReference>
<proteinExistence type="predicted"/>
<dbReference type="RefSeq" id="XP_047777844.1">
    <property type="nucleotide sequence ID" value="XM_047926691.1"/>
</dbReference>
<accession>A0ABQ8KCT5</accession>
<sequence length="239" mass="26794">MAQRGGRAMHGHALLASTPSPGSALDVHVGQEQKRHPAHVVTLPGRNVAAGTGEAGRCRAAQWPPPTRSDLAPVLLIDWDLCKLMKYLGIASRPARSGTWQFMSARLLQNPGKKHEVADDIESFIHVFNWMCLRFVKHNLTWKPRLLQMHVVHMYEEQETMVDGEKNKEEIGGEAKATQMLYGALAVELTDPETPLGELLDELASLCREHYLTFKPKPKRKVKPLAAPSDERLRQKMLD</sequence>
<dbReference type="Pfam" id="PF17667">
    <property type="entry name" value="Pkinase_fungal"/>
    <property type="match status" value="1"/>
</dbReference>
<reference evidence="3 4" key="1">
    <citation type="journal article" date="2021" name="Environ. Microbiol.">
        <title>Gene family expansions and transcriptome signatures uncover fungal adaptations to wood decay.</title>
        <authorList>
            <person name="Hage H."/>
            <person name="Miyauchi S."/>
            <person name="Viragh M."/>
            <person name="Drula E."/>
            <person name="Min B."/>
            <person name="Chaduli D."/>
            <person name="Navarro D."/>
            <person name="Favel A."/>
            <person name="Norest M."/>
            <person name="Lesage-Meessen L."/>
            <person name="Balint B."/>
            <person name="Merenyi Z."/>
            <person name="de Eugenio L."/>
            <person name="Morin E."/>
            <person name="Martinez A.T."/>
            <person name="Baldrian P."/>
            <person name="Stursova M."/>
            <person name="Martinez M.J."/>
            <person name="Novotny C."/>
            <person name="Magnuson J.K."/>
            <person name="Spatafora J.W."/>
            <person name="Maurice S."/>
            <person name="Pangilinan J."/>
            <person name="Andreopoulos W."/>
            <person name="LaButti K."/>
            <person name="Hundley H."/>
            <person name="Na H."/>
            <person name="Kuo A."/>
            <person name="Barry K."/>
            <person name="Lipzen A."/>
            <person name="Henrissat B."/>
            <person name="Riley R."/>
            <person name="Ahrendt S."/>
            <person name="Nagy L.G."/>
            <person name="Grigoriev I.V."/>
            <person name="Martin F."/>
            <person name="Rosso M.N."/>
        </authorList>
    </citation>
    <scope>NUCLEOTIDE SEQUENCE [LARGE SCALE GENOMIC DNA]</scope>
    <source>
        <strain evidence="3 4">CIRM-BRFM 1785</strain>
    </source>
</reference>
<evidence type="ECO:0000259" key="2">
    <source>
        <dbReference type="Pfam" id="PF17667"/>
    </source>
</evidence>
<dbReference type="PANTHER" id="PTHR38248">
    <property type="entry name" value="FUNK1 6"/>
    <property type="match status" value="1"/>
</dbReference>